<accession>A0AAD4R2P3</accession>
<dbReference type="GO" id="GO:0016020">
    <property type="term" value="C:membrane"/>
    <property type="evidence" value="ECO:0007669"/>
    <property type="project" value="UniProtKB-SubCell"/>
</dbReference>
<evidence type="ECO:0000256" key="4">
    <source>
        <dbReference type="ARBA" id="ARBA00023136"/>
    </source>
</evidence>
<feature type="transmembrane region" description="Helical" evidence="6">
    <location>
        <begin position="26"/>
        <end position="46"/>
    </location>
</feature>
<comment type="caution">
    <text evidence="7">The sequence shown here is derived from an EMBL/GenBank/DDBJ whole genome shotgun (WGS) entry which is preliminary data.</text>
</comment>
<organism evidence="7 8">
    <name type="scientific">Ditylenchus destructor</name>
    <dbReference type="NCBI Taxonomy" id="166010"/>
    <lineage>
        <taxon>Eukaryota</taxon>
        <taxon>Metazoa</taxon>
        <taxon>Ecdysozoa</taxon>
        <taxon>Nematoda</taxon>
        <taxon>Chromadorea</taxon>
        <taxon>Rhabditida</taxon>
        <taxon>Tylenchina</taxon>
        <taxon>Tylenchomorpha</taxon>
        <taxon>Sphaerularioidea</taxon>
        <taxon>Anguinidae</taxon>
        <taxon>Anguininae</taxon>
        <taxon>Ditylenchus</taxon>
    </lineage>
</organism>
<protein>
    <submittedName>
        <fullName evidence="7">Serpentine type 7TM GPCR receptor class ab chemoreceptor domain-containing protein</fullName>
    </submittedName>
</protein>
<proteinExistence type="inferred from homology"/>
<gene>
    <name evidence="7" type="ORF">DdX_06639</name>
</gene>
<evidence type="ECO:0000256" key="6">
    <source>
        <dbReference type="SAM" id="Phobius"/>
    </source>
</evidence>
<feature type="transmembrane region" description="Helical" evidence="6">
    <location>
        <begin position="151"/>
        <end position="173"/>
    </location>
</feature>
<keyword evidence="8" id="KW-1185">Reference proteome</keyword>
<keyword evidence="7" id="KW-0675">Receptor</keyword>
<dbReference type="AlphaFoldDB" id="A0AAD4R2P3"/>
<comment type="similarity">
    <text evidence="5">Belongs to the nematode receptor-like protein sra family.</text>
</comment>
<evidence type="ECO:0000256" key="2">
    <source>
        <dbReference type="ARBA" id="ARBA00022692"/>
    </source>
</evidence>
<sequence>MGAPPLDNCTAAAVFAKFTPLYLVEIGQFAFALMTIVMLVVHVFTITRQNSTRRSSRLHQNLKFLVAFVYDFYIYCGEHFTALKSHCMSTSENNSDKILFLVHLLMLIDFVISVGDFALLGINKSQLNSKNVNYTLTKSYQVRENRLSIRLIFPLSVTHSVTFTLYLVLGTIIRRFFYPNYDPLLYATIVEGVHMMVCFYTFVSVSIFYYLRRRLELVRQPNRIEPQTEYDLHFKQISEQWQ</sequence>
<dbReference type="InterPro" id="IPR051080">
    <property type="entry name" value="Nematode_rcpt-like_serp_alpha"/>
</dbReference>
<dbReference type="EMBL" id="JAKKPZ010000008">
    <property type="protein sequence ID" value="KAI1718219.1"/>
    <property type="molecule type" value="Genomic_DNA"/>
</dbReference>
<evidence type="ECO:0000256" key="1">
    <source>
        <dbReference type="ARBA" id="ARBA00004141"/>
    </source>
</evidence>
<dbReference type="PANTHER" id="PTHR31357">
    <property type="entry name" value="SERPENTINE RECEPTOR CLASS ALPHA-10"/>
    <property type="match status" value="1"/>
</dbReference>
<dbReference type="Pfam" id="PF10292">
    <property type="entry name" value="7TM_GPCR_Srab"/>
    <property type="match status" value="1"/>
</dbReference>
<evidence type="ECO:0000256" key="3">
    <source>
        <dbReference type="ARBA" id="ARBA00022989"/>
    </source>
</evidence>
<evidence type="ECO:0000313" key="8">
    <source>
        <dbReference type="Proteomes" id="UP001201812"/>
    </source>
</evidence>
<feature type="transmembrane region" description="Helical" evidence="6">
    <location>
        <begin position="58"/>
        <end position="75"/>
    </location>
</feature>
<dbReference type="PANTHER" id="PTHR31357:SF5">
    <property type="entry name" value="SERPENTINE RECEPTOR CLASS ALPHA-1-RELATED"/>
    <property type="match status" value="1"/>
</dbReference>
<evidence type="ECO:0000256" key="5">
    <source>
        <dbReference type="ARBA" id="ARBA00037994"/>
    </source>
</evidence>
<dbReference type="Proteomes" id="UP001201812">
    <property type="component" value="Unassembled WGS sequence"/>
</dbReference>
<keyword evidence="2 6" id="KW-0812">Transmembrane</keyword>
<reference evidence="7" key="1">
    <citation type="submission" date="2022-01" db="EMBL/GenBank/DDBJ databases">
        <title>Genome Sequence Resource for Two Populations of Ditylenchus destructor, the Migratory Endoparasitic Phytonematode.</title>
        <authorList>
            <person name="Zhang H."/>
            <person name="Lin R."/>
            <person name="Xie B."/>
        </authorList>
    </citation>
    <scope>NUCLEOTIDE SEQUENCE</scope>
    <source>
        <strain evidence="7">BazhouSP</strain>
    </source>
</reference>
<dbReference type="InterPro" id="IPR019408">
    <property type="entry name" value="7TM_GPCR_serpentine_rcpt_Srab"/>
</dbReference>
<comment type="subcellular location">
    <subcellularLocation>
        <location evidence="1">Membrane</location>
        <topology evidence="1">Multi-pass membrane protein</topology>
    </subcellularLocation>
</comment>
<evidence type="ECO:0000313" key="7">
    <source>
        <dbReference type="EMBL" id="KAI1718219.1"/>
    </source>
</evidence>
<feature type="transmembrane region" description="Helical" evidence="6">
    <location>
        <begin position="193"/>
        <end position="211"/>
    </location>
</feature>
<name>A0AAD4R2P3_9BILA</name>
<dbReference type="GO" id="GO:0004984">
    <property type="term" value="F:olfactory receptor activity"/>
    <property type="evidence" value="ECO:0007669"/>
    <property type="project" value="TreeGrafter"/>
</dbReference>
<keyword evidence="3 6" id="KW-1133">Transmembrane helix</keyword>
<keyword evidence="4 6" id="KW-0472">Membrane</keyword>
<feature type="transmembrane region" description="Helical" evidence="6">
    <location>
        <begin position="98"/>
        <end position="120"/>
    </location>
</feature>